<feature type="transmembrane region" description="Helical" evidence="1">
    <location>
        <begin position="166"/>
        <end position="186"/>
    </location>
</feature>
<dbReference type="EMBL" id="LNRQ01000004">
    <property type="protein sequence ID" value="KZM98416.1"/>
    <property type="molecule type" value="Genomic_DNA"/>
</dbReference>
<reference evidence="2" key="1">
    <citation type="journal article" date="2016" name="Nat. Genet.">
        <title>A high-quality carrot genome assembly provides new insights into carotenoid accumulation and asterid genome evolution.</title>
        <authorList>
            <person name="Iorizzo M."/>
            <person name="Ellison S."/>
            <person name="Senalik D."/>
            <person name="Zeng P."/>
            <person name="Satapoomin P."/>
            <person name="Huang J."/>
            <person name="Bowman M."/>
            <person name="Iovene M."/>
            <person name="Sanseverino W."/>
            <person name="Cavagnaro P."/>
            <person name="Yildiz M."/>
            <person name="Macko-Podgorni A."/>
            <person name="Moranska E."/>
            <person name="Grzebelus E."/>
            <person name="Grzebelus D."/>
            <person name="Ashrafi H."/>
            <person name="Zheng Z."/>
            <person name="Cheng S."/>
            <person name="Spooner D."/>
            <person name="Van Deynze A."/>
            <person name="Simon P."/>
        </authorList>
    </citation>
    <scope>NUCLEOTIDE SEQUENCE [LARGE SCALE GENOMIC DNA]</scope>
    <source>
        <tissue evidence="2">Leaf</tissue>
    </source>
</reference>
<keyword evidence="4" id="KW-1185">Reference proteome</keyword>
<protein>
    <submittedName>
        <fullName evidence="2">Uncharacterized protein</fullName>
    </submittedName>
</protein>
<evidence type="ECO:0000313" key="2">
    <source>
        <dbReference type="EMBL" id="KZM98416.1"/>
    </source>
</evidence>
<name>A0A165XQJ1_DAUCS</name>
<dbReference type="AlphaFoldDB" id="A0A165XQJ1"/>
<gene>
    <name evidence="2" type="ORF">DCAR_014222</name>
    <name evidence="3" type="ORF">DCAR_0416722</name>
</gene>
<evidence type="ECO:0000313" key="3">
    <source>
        <dbReference type="EMBL" id="WOG97382.1"/>
    </source>
</evidence>
<sequence>MAVNSCEEDQDSYKIAVLPDQSTTIRQGESKVYLLNGLGAPQALERSLSSDAVFSGQNKVKGNMENVDVYFPCIADVDLEKGRSEKPITKIEPIGSGNIENPSTKTMQRQISIQMGEKIMQMLMDKNLVLPKFDFRDKTVPERVHDMPNNRLRKYKRSTSFNARKVVLLFSVLSSLGTMILIFLTLRVRHLADGSLHG</sequence>
<keyword evidence="1" id="KW-0472">Membrane</keyword>
<keyword evidence="1" id="KW-1133">Transmembrane helix</keyword>
<keyword evidence="1" id="KW-0812">Transmembrane</keyword>
<dbReference type="OrthoDB" id="1911818at2759"/>
<proteinExistence type="predicted"/>
<evidence type="ECO:0000256" key="1">
    <source>
        <dbReference type="SAM" id="Phobius"/>
    </source>
</evidence>
<dbReference type="Gramene" id="KZM98416">
    <property type="protein sequence ID" value="KZM98416"/>
    <property type="gene ID" value="DCAR_014222"/>
</dbReference>
<reference evidence="3" key="2">
    <citation type="submission" date="2022-03" db="EMBL/GenBank/DDBJ databases">
        <title>Draft title - Genomic analysis of global carrot germplasm unveils the trajectory of domestication and the origin of high carotenoid orange carrot.</title>
        <authorList>
            <person name="Iorizzo M."/>
            <person name="Ellison S."/>
            <person name="Senalik D."/>
            <person name="Macko-Podgorni A."/>
            <person name="Grzebelus D."/>
            <person name="Bostan H."/>
            <person name="Rolling W."/>
            <person name="Curaba J."/>
            <person name="Simon P."/>
        </authorList>
    </citation>
    <scope>NUCLEOTIDE SEQUENCE</scope>
    <source>
        <tissue evidence="3">Leaf</tissue>
    </source>
</reference>
<dbReference type="OMA" id="QAKSPMC"/>
<dbReference type="PANTHER" id="PTHR34064">
    <property type="entry name" value="OS04G0672300 PROTEIN"/>
    <property type="match status" value="1"/>
</dbReference>
<evidence type="ECO:0000313" key="4">
    <source>
        <dbReference type="Proteomes" id="UP000077755"/>
    </source>
</evidence>
<dbReference type="Proteomes" id="UP000077755">
    <property type="component" value="Chromosome 4"/>
</dbReference>
<organism evidence="2">
    <name type="scientific">Daucus carota subsp. sativus</name>
    <name type="common">Carrot</name>
    <dbReference type="NCBI Taxonomy" id="79200"/>
    <lineage>
        <taxon>Eukaryota</taxon>
        <taxon>Viridiplantae</taxon>
        <taxon>Streptophyta</taxon>
        <taxon>Embryophyta</taxon>
        <taxon>Tracheophyta</taxon>
        <taxon>Spermatophyta</taxon>
        <taxon>Magnoliopsida</taxon>
        <taxon>eudicotyledons</taxon>
        <taxon>Gunneridae</taxon>
        <taxon>Pentapetalae</taxon>
        <taxon>asterids</taxon>
        <taxon>campanulids</taxon>
        <taxon>Apiales</taxon>
        <taxon>Apiaceae</taxon>
        <taxon>Apioideae</taxon>
        <taxon>Scandiceae</taxon>
        <taxon>Daucinae</taxon>
        <taxon>Daucus</taxon>
        <taxon>Daucus sect. Daucus</taxon>
    </lineage>
</organism>
<accession>A0A165XQJ1</accession>
<dbReference type="PANTHER" id="PTHR34064:SF5">
    <property type="entry name" value="PROTEIN, PUTATIVE-RELATED"/>
    <property type="match status" value="1"/>
</dbReference>
<dbReference type="KEGG" id="dcr:108216152"/>
<dbReference type="EMBL" id="CP093346">
    <property type="protein sequence ID" value="WOG97382.1"/>
    <property type="molecule type" value="Genomic_DNA"/>
</dbReference>